<evidence type="ECO:0000256" key="10">
    <source>
        <dbReference type="ARBA" id="ARBA00022917"/>
    </source>
</evidence>
<evidence type="ECO:0000256" key="2">
    <source>
        <dbReference type="ARBA" id="ARBA00011245"/>
    </source>
</evidence>
<keyword evidence="4" id="KW-0963">Cytoplasm</keyword>
<dbReference type="Gene3D" id="3.40.50.300">
    <property type="entry name" value="P-loop containing nucleotide triphosphate hydrolases"/>
    <property type="match status" value="1"/>
</dbReference>
<keyword evidence="10" id="KW-0648">Protein biosynthesis</keyword>
<dbReference type="Proteomes" id="UP000887565">
    <property type="component" value="Unplaced"/>
</dbReference>
<keyword evidence="8" id="KW-0378">Hydrolase</keyword>
<accession>A0A915KXG6</accession>
<dbReference type="Pfam" id="PF03144">
    <property type="entry name" value="GTP_EFTU_D2"/>
    <property type="match status" value="1"/>
</dbReference>
<dbReference type="GO" id="GO:0005525">
    <property type="term" value="F:GTP binding"/>
    <property type="evidence" value="ECO:0007669"/>
    <property type="project" value="UniProtKB-KW"/>
</dbReference>
<evidence type="ECO:0000313" key="13">
    <source>
        <dbReference type="Proteomes" id="UP000887565"/>
    </source>
</evidence>
<dbReference type="GO" id="GO:0003924">
    <property type="term" value="F:GTPase activity"/>
    <property type="evidence" value="ECO:0007669"/>
    <property type="project" value="InterPro"/>
</dbReference>
<dbReference type="InterPro" id="IPR009000">
    <property type="entry name" value="Transl_B-barrel_sf"/>
</dbReference>
<comment type="similarity">
    <text evidence="1">Belongs to the TRAFAC class translation factor GTPase superfamily. Classic translation factor GTPase family. EF-Tu/EF-1A subfamily.</text>
</comment>
<dbReference type="AlphaFoldDB" id="A0A915KXG6"/>
<dbReference type="GO" id="GO:0003746">
    <property type="term" value="F:translation elongation factor activity"/>
    <property type="evidence" value="ECO:0007669"/>
    <property type="project" value="UniProtKB-KW"/>
</dbReference>
<evidence type="ECO:0000256" key="4">
    <source>
        <dbReference type="ARBA" id="ARBA00022490"/>
    </source>
</evidence>
<keyword evidence="13" id="KW-1185">Reference proteome</keyword>
<keyword evidence="9" id="KW-0460">Magnesium</keyword>
<evidence type="ECO:0000256" key="1">
    <source>
        <dbReference type="ARBA" id="ARBA00007249"/>
    </source>
</evidence>
<feature type="domain" description="Tr-type G" evidence="12">
    <location>
        <begin position="28"/>
        <end position="217"/>
    </location>
</feature>
<protein>
    <recommendedName>
        <fullName evidence="3">protein-synthesizing GTPase</fullName>
        <ecNumber evidence="3">3.6.5.3</ecNumber>
    </recommendedName>
</protein>
<dbReference type="Gene3D" id="2.40.30.10">
    <property type="entry name" value="Translation factors"/>
    <property type="match status" value="2"/>
</dbReference>
<reference evidence="14" key="1">
    <citation type="submission" date="2022-11" db="UniProtKB">
        <authorList>
            <consortium name="WormBaseParasite"/>
        </authorList>
    </citation>
    <scope>IDENTIFICATION</scope>
</reference>
<dbReference type="EC" id="3.6.5.3" evidence="3"/>
<dbReference type="SUPFAM" id="SSF52540">
    <property type="entry name" value="P-loop containing nucleoside triphosphate hydrolases"/>
    <property type="match status" value="1"/>
</dbReference>
<keyword evidence="7" id="KW-0251">Elongation factor</keyword>
<sequence length="465" mass="51517">MRLQNSFFATVAKPVSKQSKVQTAVVKKETYNVGTIGHIDHGKTTLTAAITKILAEQGHVSGAKYMSFEDIDRAPEEKRRGITVHIAHISYETKNRLYAHTDCPGHKDFIKNMICGASQMDAAILVIAATDGVMPQTREHLMLAKRVGVKHLVVFMNKADKADKDMLELVELEARDLLLEFGYDDSSSIFVSGSALCALEGVNDELGRNAILNLINKLDSLPTLDRNYGGAFYMPVQSSLAVPGRGTVAIGTLERGTLKKGDSFELSGYGKSAKGVATDLQMFGKTVPELMMTNSKVVYCSYEIFAAGDHCGVLCRGFKTSEIRRGHWLLAPDSVKMQNVLRAEVYMHTEEEGGSNTPLRNGFMQTFRCTTWEVAVRILLPPSMDLLMPGDHATLYFVLLKSMPIENGMPFTISYHAKKTFMSGFVSEILPNLNATDNEVELFRMTNVDENGKVFVDYEWGKKKK</sequence>
<dbReference type="WBParaSite" id="nRc.2.0.1.t43164-RA">
    <property type="protein sequence ID" value="nRc.2.0.1.t43164-RA"/>
    <property type="gene ID" value="nRc.2.0.1.g43164"/>
</dbReference>
<evidence type="ECO:0000256" key="6">
    <source>
        <dbReference type="ARBA" id="ARBA00022741"/>
    </source>
</evidence>
<evidence type="ECO:0000256" key="3">
    <source>
        <dbReference type="ARBA" id="ARBA00011986"/>
    </source>
</evidence>
<proteinExistence type="inferred from homology"/>
<dbReference type="InterPro" id="IPR005225">
    <property type="entry name" value="Small_GTP-bd"/>
</dbReference>
<evidence type="ECO:0000256" key="8">
    <source>
        <dbReference type="ARBA" id="ARBA00022801"/>
    </source>
</evidence>
<evidence type="ECO:0000256" key="7">
    <source>
        <dbReference type="ARBA" id="ARBA00022768"/>
    </source>
</evidence>
<evidence type="ECO:0000256" key="9">
    <source>
        <dbReference type="ARBA" id="ARBA00022842"/>
    </source>
</evidence>
<dbReference type="SUPFAM" id="SSF50465">
    <property type="entry name" value="EF-Tu/eEF-1alpha/eIF2-gamma C-terminal domain"/>
    <property type="match status" value="1"/>
</dbReference>
<evidence type="ECO:0000313" key="14">
    <source>
        <dbReference type="WBParaSite" id="nRc.2.0.1.t43164-RA"/>
    </source>
</evidence>
<dbReference type="GO" id="GO:0070125">
    <property type="term" value="P:mitochondrial translational elongation"/>
    <property type="evidence" value="ECO:0007669"/>
    <property type="project" value="TreeGrafter"/>
</dbReference>
<dbReference type="InterPro" id="IPR027417">
    <property type="entry name" value="P-loop_NTPase"/>
</dbReference>
<keyword evidence="6" id="KW-0547">Nucleotide-binding</keyword>
<evidence type="ECO:0000259" key="12">
    <source>
        <dbReference type="PROSITE" id="PS51722"/>
    </source>
</evidence>
<keyword evidence="11" id="KW-0342">GTP-binding</keyword>
<dbReference type="InterPro" id="IPR009001">
    <property type="entry name" value="Transl_elong_EF1A/Init_IF2_C"/>
</dbReference>
<dbReference type="FunFam" id="3.40.50.300:FF:000576">
    <property type="entry name" value="Elongation factor Tu"/>
    <property type="match status" value="1"/>
</dbReference>
<dbReference type="PROSITE" id="PS51722">
    <property type="entry name" value="G_TR_2"/>
    <property type="match status" value="1"/>
</dbReference>
<dbReference type="GO" id="GO:0046872">
    <property type="term" value="F:metal ion binding"/>
    <property type="evidence" value="ECO:0007669"/>
    <property type="project" value="UniProtKB-KW"/>
</dbReference>
<keyword evidence="5" id="KW-0479">Metal-binding</keyword>
<evidence type="ECO:0000256" key="11">
    <source>
        <dbReference type="ARBA" id="ARBA00023134"/>
    </source>
</evidence>
<comment type="subunit">
    <text evidence="2">Monomer.</text>
</comment>
<dbReference type="PANTHER" id="PTHR43721">
    <property type="entry name" value="ELONGATION FACTOR TU-RELATED"/>
    <property type="match status" value="1"/>
</dbReference>
<dbReference type="InterPro" id="IPR031157">
    <property type="entry name" value="G_TR_CS"/>
</dbReference>
<dbReference type="PRINTS" id="PR00315">
    <property type="entry name" value="ELONGATNFCT"/>
</dbReference>
<name>A0A915KXG6_ROMCU</name>
<dbReference type="SUPFAM" id="SSF50447">
    <property type="entry name" value="Translation proteins"/>
    <property type="match status" value="1"/>
</dbReference>
<dbReference type="PROSITE" id="PS00301">
    <property type="entry name" value="G_TR_1"/>
    <property type="match status" value="1"/>
</dbReference>
<organism evidence="13 14">
    <name type="scientific">Romanomermis culicivorax</name>
    <name type="common">Nematode worm</name>
    <dbReference type="NCBI Taxonomy" id="13658"/>
    <lineage>
        <taxon>Eukaryota</taxon>
        <taxon>Metazoa</taxon>
        <taxon>Ecdysozoa</taxon>
        <taxon>Nematoda</taxon>
        <taxon>Enoplea</taxon>
        <taxon>Dorylaimia</taxon>
        <taxon>Mermithida</taxon>
        <taxon>Mermithoidea</taxon>
        <taxon>Mermithidae</taxon>
        <taxon>Romanomermis</taxon>
    </lineage>
</organism>
<dbReference type="Pfam" id="PF00009">
    <property type="entry name" value="GTP_EFTU"/>
    <property type="match status" value="1"/>
</dbReference>
<dbReference type="InterPro" id="IPR050055">
    <property type="entry name" value="EF-Tu_GTPase"/>
</dbReference>
<dbReference type="InterPro" id="IPR004161">
    <property type="entry name" value="EFTu-like_2"/>
</dbReference>
<dbReference type="InterPro" id="IPR041709">
    <property type="entry name" value="EF-Tu_GTP-bd"/>
</dbReference>
<dbReference type="InterPro" id="IPR000795">
    <property type="entry name" value="T_Tr_GTP-bd_dom"/>
</dbReference>
<dbReference type="Pfam" id="PF03143">
    <property type="entry name" value="GTP_EFTU_D3"/>
    <property type="match status" value="1"/>
</dbReference>
<dbReference type="NCBIfam" id="TIGR00231">
    <property type="entry name" value="small_GTP"/>
    <property type="match status" value="1"/>
</dbReference>
<dbReference type="GO" id="GO:0005739">
    <property type="term" value="C:mitochondrion"/>
    <property type="evidence" value="ECO:0007669"/>
    <property type="project" value="TreeGrafter"/>
</dbReference>
<evidence type="ECO:0000256" key="5">
    <source>
        <dbReference type="ARBA" id="ARBA00022723"/>
    </source>
</evidence>
<dbReference type="PANTHER" id="PTHR43721:SF2">
    <property type="entry name" value="ELONGATION FACTOR TU, MITOCHONDRIAL"/>
    <property type="match status" value="1"/>
</dbReference>
<dbReference type="OMA" id="NYIQMMY"/>
<dbReference type="InterPro" id="IPR004160">
    <property type="entry name" value="Transl_elong_EFTu/EF1A_C"/>
</dbReference>
<dbReference type="CDD" id="cd01884">
    <property type="entry name" value="EF_Tu"/>
    <property type="match status" value="1"/>
</dbReference>